<dbReference type="Pfam" id="PF16410">
    <property type="entry name" value="DUF5018"/>
    <property type="match status" value="1"/>
</dbReference>
<keyword evidence="4" id="KW-1185">Reference proteome</keyword>
<dbReference type="InterPro" id="IPR018391">
    <property type="entry name" value="PQQ_b-propeller_rpt"/>
</dbReference>
<accession>A0ABS3JR87</accession>
<evidence type="ECO:0000313" key="3">
    <source>
        <dbReference type="EMBL" id="MBO0952509.1"/>
    </source>
</evidence>
<dbReference type="PROSITE" id="PS51257">
    <property type="entry name" value="PROKAR_LIPOPROTEIN"/>
    <property type="match status" value="1"/>
</dbReference>
<dbReference type="SUPFAM" id="SSF50998">
    <property type="entry name" value="Quinoprotein alcohol dehydrogenase-like"/>
    <property type="match status" value="1"/>
</dbReference>
<reference evidence="3 4" key="1">
    <citation type="submission" date="2021-03" db="EMBL/GenBank/DDBJ databases">
        <title>Fibrella sp. HMF5405 genome sequencing and assembly.</title>
        <authorList>
            <person name="Kang H."/>
            <person name="Kim H."/>
            <person name="Bae S."/>
            <person name="Joh K."/>
        </authorList>
    </citation>
    <scope>NUCLEOTIDE SEQUENCE [LARGE SCALE GENOMIC DNA]</scope>
    <source>
        <strain evidence="3 4">HMF5405</strain>
    </source>
</reference>
<feature type="signal peptide" evidence="1">
    <location>
        <begin position="1"/>
        <end position="25"/>
    </location>
</feature>
<feature type="domain" description="DUF5018" evidence="2">
    <location>
        <begin position="34"/>
        <end position="127"/>
    </location>
</feature>
<organism evidence="3 4">
    <name type="scientific">Fibrella forsythiae</name>
    <dbReference type="NCBI Taxonomy" id="2817061"/>
    <lineage>
        <taxon>Bacteria</taxon>
        <taxon>Pseudomonadati</taxon>
        <taxon>Bacteroidota</taxon>
        <taxon>Cytophagia</taxon>
        <taxon>Cytophagales</taxon>
        <taxon>Spirosomataceae</taxon>
        <taxon>Fibrella</taxon>
    </lineage>
</organism>
<dbReference type="RefSeq" id="WP_207332451.1">
    <property type="nucleotide sequence ID" value="NZ_JAFMYW010000011.1"/>
</dbReference>
<evidence type="ECO:0000256" key="1">
    <source>
        <dbReference type="SAM" id="SignalP"/>
    </source>
</evidence>
<dbReference type="EMBL" id="JAFMYW010000011">
    <property type="protein sequence ID" value="MBO0952509.1"/>
    <property type="molecule type" value="Genomic_DNA"/>
</dbReference>
<evidence type="ECO:0000313" key="4">
    <source>
        <dbReference type="Proteomes" id="UP000664628"/>
    </source>
</evidence>
<gene>
    <name evidence="3" type="ORF">J2I46_28255</name>
</gene>
<name>A0ABS3JR87_9BACT</name>
<protein>
    <submittedName>
        <fullName evidence="3">DUF5018 domain-containing protein</fullName>
    </submittedName>
</protein>
<comment type="caution">
    <text evidence="3">The sequence shown here is derived from an EMBL/GenBank/DDBJ whole genome shotgun (WGS) entry which is preliminary data.</text>
</comment>
<dbReference type="Gene3D" id="2.40.10.480">
    <property type="match status" value="1"/>
</dbReference>
<dbReference type="Gene3D" id="2.60.40.2340">
    <property type="match status" value="1"/>
</dbReference>
<proteinExistence type="predicted"/>
<dbReference type="InterPro" id="IPR011047">
    <property type="entry name" value="Quinoprotein_ADH-like_sf"/>
</dbReference>
<feature type="chain" id="PRO_5045992199" evidence="1">
    <location>
        <begin position="26"/>
        <end position="183"/>
    </location>
</feature>
<keyword evidence="1" id="KW-0732">Signal</keyword>
<evidence type="ECO:0000259" key="2">
    <source>
        <dbReference type="Pfam" id="PF16410"/>
    </source>
</evidence>
<dbReference type="Proteomes" id="UP000664628">
    <property type="component" value="Unassembled WGS sequence"/>
</dbReference>
<sequence length="183" mass="19203">MKTTFNTRFLLSVSMALLIALVAACKKDTDTVPRSSAKAITSFTFGSVSPDVVATVSGNTIIGTLPLGTSLSSLAPTIVVSDKATVSPASGVAQDFSKPVIYTVTAEDGTTQAYTATMTVAQSVHNGLVYVGNLDGLLVAIDAATGAKKWEFKAGDAINATPHRQQRRSRTSFSPNLFYCQYA</sequence>
<dbReference type="InterPro" id="IPR032186">
    <property type="entry name" value="DUF5018"/>
</dbReference>
<dbReference type="SMART" id="SM00564">
    <property type="entry name" value="PQQ"/>
    <property type="match status" value="1"/>
</dbReference>